<sequence length="302" mass="34544">MVHMDDEERIRESFVAFLELGHYLYAHAEAMNLHKAEASKAIQEAQAEVEHLREAHSAEVRCLQEELWKEEQTSVELKAALTLEENKQKKAEEEVGVEREWAVEAFKSSKGRMAERFFELDLSFLIGESFDDEARPSTTTIDLPSVELPAATSKLEQELETAEAVPSSSTVPLLESPIDVEPLPQGIPLKVFNRKLKKEVHHLSKKLKKTEDELQKSYKNYADAAIEINHLRQAYKKDFKEYTKKKNHLKVELEKIMKHASEKSWALTAKISSLKVEHNAAKEKIQLLKGSSAWSSSWEEYG</sequence>
<dbReference type="AlphaFoldDB" id="A0A8K0HWA0"/>
<evidence type="ECO:0000313" key="2">
    <source>
        <dbReference type="EMBL" id="KAG1327735.1"/>
    </source>
</evidence>
<dbReference type="EMBL" id="CM017872">
    <property type="protein sequence ID" value="KAG1327735.1"/>
    <property type="molecule type" value="Genomic_DNA"/>
</dbReference>
<reference evidence="2" key="2">
    <citation type="submission" date="2019-07" db="EMBL/GenBank/DDBJ databases">
        <authorList>
            <person name="Yang Y."/>
            <person name="Bocs S."/>
            <person name="Baudouin L."/>
        </authorList>
    </citation>
    <scope>NUCLEOTIDE SEQUENCE</scope>
    <source>
        <tissue evidence="2">Spear leaf of Hainan Tall coconut</tissue>
    </source>
</reference>
<dbReference type="Proteomes" id="UP000797356">
    <property type="component" value="Chromosome 1"/>
</dbReference>
<organism evidence="2 3">
    <name type="scientific">Cocos nucifera</name>
    <name type="common">Coconut palm</name>
    <dbReference type="NCBI Taxonomy" id="13894"/>
    <lineage>
        <taxon>Eukaryota</taxon>
        <taxon>Viridiplantae</taxon>
        <taxon>Streptophyta</taxon>
        <taxon>Embryophyta</taxon>
        <taxon>Tracheophyta</taxon>
        <taxon>Spermatophyta</taxon>
        <taxon>Magnoliopsida</taxon>
        <taxon>Liliopsida</taxon>
        <taxon>Arecaceae</taxon>
        <taxon>Arecoideae</taxon>
        <taxon>Cocoseae</taxon>
        <taxon>Attaleinae</taxon>
        <taxon>Cocos</taxon>
    </lineage>
</organism>
<keyword evidence="1" id="KW-0175">Coiled coil</keyword>
<evidence type="ECO:0000256" key="1">
    <source>
        <dbReference type="SAM" id="Coils"/>
    </source>
</evidence>
<evidence type="ECO:0000313" key="3">
    <source>
        <dbReference type="Proteomes" id="UP000797356"/>
    </source>
</evidence>
<feature type="coiled-coil region" evidence="1">
    <location>
        <begin position="28"/>
        <end position="94"/>
    </location>
</feature>
<name>A0A8K0HWA0_COCNU</name>
<reference evidence="2" key="1">
    <citation type="journal article" date="2017" name="Gigascience">
        <title>The genome draft of coconut (Cocos nucifera).</title>
        <authorList>
            <person name="Xiao Y."/>
            <person name="Xu P."/>
            <person name="Fan H."/>
            <person name="Baudouin L."/>
            <person name="Xia W."/>
            <person name="Bocs S."/>
            <person name="Xu J."/>
            <person name="Li Q."/>
            <person name="Guo A."/>
            <person name="Zhou L."/>
            <person name="Li J."/>
            <person name="Wu Y."/>
            <person name="Ma Z."/>
            <person name="Armero A."/>
            <person name="Issali A.E."/>
            <person name="Liu N."/>
            <person name="Peng M."/>
            <person name="Yang Y."/>
        </authorList>
    </citation>
    <scope>NUCLEOTIDE SEQUENCE</scope>
    <source>
        <tissue evidence="2">Spear leaf of Hainan Tall coconut</tissue>
    </source>
</reference>
<protein>
    <submittedName>
        <fullName evidence="2">Uncharacterized protein</fullName>
    </submittedName>
</protein>
<feature type="coiled-coil region" evidence="1">
    <location>
        <begin position="193"/>
        <end position="252"/>
    </location>
</feature>
<gene>
    <name evidence="2" type="ORF">COCNU_01G016690</name>
</gene>
<keyword evidence="3" id="KW-1185">Reference proteome</keyword>
<proteinExistence type="predicted"/>
<accession>A0A8K0HWA0</accession>
<comment type="caution">
    <text evidence="2">The sequence shown here is derived from an EMBL/GenBank/DDBJ whole genome shotgun (WGS) entry which is preliminary data.</text>
</comment>